<dbReference type="EMBL" id="KL142397">
    <property type="protein sequence ID" value="KDR70355.1"/>
    <property type="molecule type" value="Genomic_DNA"/>
</dbReference>
<protein>
    <submittedName>
        <fullName evidence="2">Uncharacterized protein</fullName>
    </submittedName>
</protein>
<dbReference type="Proteomes" id="UP000027222">
    <property type="component" value="Unassembled WGS sequence"/>
</dbReference>
<evidence type="ECO:0000256" key="1">
    <source>
        <dbReference type="SAM" id="MobiDB-lite"/>
    </source>
</evidence>
<dbReference type="HOGENOM" id="CLU_2346835_0_0_1"/>
<reference evidence="3" key="1">
    <citation type="journal article" date="2014" name="Proc. Natl. Acad. Sci. U.S.A.">
        <title>Extensive sampling of basidiomycete genomes demonstrates inadequacy of the white-rot/brown-rot paradigm for wood decay fungi.</title>
        <authorList>
            <person name="Riley R."/>
            <person name="Salamov A.A."/>
            <person name="Brown D.W."/>
            <person name="Nagy L.G."/>
            <person name="Floudas D."/>
            <person name="Held B.W."/>
            <person name="Levasseur A."/>
            <person name="Lombard V."/>
            <person name="Morin E."/>
            <person name="Otillar R."/>
            <person name="Lindquist E.A."/>
            <person name="Sun H."/>
            <person name="LaButti K.M."/>
            <person name="Schmutz J."/>
            <person name="Jabbour D."/>
            <person name="Luo H."/>
            <person name="Baker S.E."/>
            <person name="Pisabarro A.G."/>
            <person name="Walton J.D."/>
            <person name="Blanchette R.A."/>
            <person name="Henrissat B."/>
            <person name="Martin F."/>
            <person name="Cullen D."/>
            <person name="Hibbett D.S."/>
            <person name="Grigoriev I.V."/>
        </authorList>
    </citation>
    <scope>NUCLEOTIDE SEQUENCE [LARGE SCALE GENOMIC DNA]</scope>
    <source>
        <strain evidence="3">CBS 339.88</strain>
    </source>
</reference>
<proteinExistence type="predicted"/>
<organism evidence="2 3">
    <name type="scientific">Galerina marginata (strain CBS 339.88)</name>
    <dbReference type="NCBI Taxonomy" id="685588"/>
    <lineage>
        <taxon>Eukaryota</taxon>
        <taxon>Fungi</taxon>
        <taxon>Dikarya</taxon>
        <taxon>Basidiomycota</taxon>
        <taxon>Agaricomycotina</taxon>
        <taxon>Agaricomycetes</taxon>
        <taxon>Agaricomycetidae</taxon>
        <taxon>Agaricales</taxon>
        <taxon>Agaricineae</taxon>
        <taxon>Strophariaceae</taxon>
        <taxon>Galerina</taxon>
    </lineage>
</organism>
<keyword evidence="3" id="KW-1185">Reference proteome</keyword>
<evidence type="ECO:0000313" key="2">
    <source>
        <dbReference type="EMBL" id="KDR70355.1"/>
    </source>
</evidence>
<gene>
    <name evidence="2" type="ORF">GALMADRAFT_883564</name>
</gene>
<dbReference type="AlphaFoldDB" id="A0A067SHD8"/>
<sequence>MFLTPPWLPYSSLSSQGARDGVRFASVASLYPFAGERHMAGGVALKLSVRPSRLGQWYPRARGFTAVPSWGSKEGIESGGGGGGGEGGGRRDQTVND</sequence>
<feature type="compositionally biased region" description="Basic and acidic residues" evidence="1">
    <location>
        <begin position="88"/>
        <end position="97"/>
    </location>
</feature>
<name>A0A067SHD8_GALM3</name>
<accession>A0A067SHD8</accession>
<feature type="compositionally biased region" description="Gly residues" evidence="1">
    <location>
        <begin position="77"/>
        <end position="87"/>
    </location>
</feature>
<evidence type="ECO:0000313" key="3">
    <source>
        <dbReference type="Proteomes" id="UP000027222"/>
    </source>
</evidence>
<feature type="region of interest" description="Disordered" evidence="1">
    <location>
        <begin position="68"/>
        <end position="97"/>
    </location>
</feature>